<dbReference type="AlphaFoldDB" id="A0A3E2TIJ4"/>
<evidence type="ECO:0000313" key="1">
    <source>
        <dbReference type="EMBL" id="RGB76510.1"/>
    </source>
</evidence>
<dbReference type="Proteomes" id="UP000261011">
    <property type="component" value="Unassembled WGS sequence"/>
</dbReference>
<gene>
    <name evidence="1" type="ORF">DXA39_04905</name>
</gene>
<protein>
    <submittedName>
        <fullName evidence="1">Uncharacterized protein</fullName>
    </submittedName>
</protein>
<dbReference type="InterPro" id="IPR046590">
    <property type="entry name" value="DUF6648"/>
</dbReference>
<sequence length="181" mass="21481">MMNENEKLKLFETFRKESIDLLDESKIDKDSFLSNNLAYIENLDLKPFSTINNISQAIYNYQYYNLMAKKTNLKAQEISHNPKKKKSYLKLINQRENFYHLKDLATLRVLELIDYKDVDSYFIILKSKRLQGKIFEIHVNSIEKVILHSKSKVILEKLIENEVFSSEPRKSLIDSYVNKSY</sequence>
<comment type="caution">
    <text evidence="1">The sequence shown here is derived from an EMBL/GenBank/DDBJ whole genome shotgun (WGS) entry which is preliminary data.</text>
</comment>
<name>A0A3E2TIJ4_9FIRM</name>
<accession>A0A3E2TIJ4</accession>
<dbReference type="Pfam" id="PF20353">
    <property type="entry name" value="DUF6648"/>
    <property type="match status" value="1"/>
</dbReference>
<proteinExistence type="predicted"/>
<keyword evidence="2" id="KW-1185">Reference proteome</keyword>
<dbReference type="EMBL" id="QVEU01000003">
    <property type="protein sequence ID" value="RGB76510.1"/>
    <property type="molecule type" value="Genomic_DNA"/>
</dbReference>
<evidence type="ECO:0000313" key="2">
    <source>
        <dbReference type="Proteomes" id="UP000261011"/>
    </source>
</evidence>
<dbReference type="OrthoDB" id="1705959at2"/>
<reference evidence="1 2" key="1">
    <citation type="submission" date="2018-08" db="EMBL/GenBank/DDBJ databases">
        <title>A genome reference for cultivated species of the human gut microbiota.</title>
        <authorList>
            <person name="Zou Y."/>
            <person name="Xue W."/>
            <person name="Luo G."/>
        </authorList>
    </citation>
    <scope>NUCLEOTIDE SEQUENCE [LARGE SCALE GENOMIC DNA]</scope>
    <source>
        <strain evidence="1 2">OF01-3</strain>
    </source>
</reference>
<organism evidence="1 2">
    <name type="scientific">Anaerococcus nagyae</name>
    <dbReference type="NCBI Taxonomy" id="1755241"/>
    <lineage>
        <taxon>Bacteria</taxon>
        <taxon>Bacillati</taxon>
        <taxon>Bacillota</taxon>
        <taxon>Tissierellia</taxon>
        <taxon>Tissierellales</taxon>
        <taxon>Peptoniphilaceae</taxon>
        <taxon>Anaerococcus</taxon>
    </lineage>
</organism>